<dbReference type="Proteomes" id="UP000221165">
    <property type="component" value="Unassembled WGS sequence"/>
</dbReference>
<comment type="caution">
    <text evidence="1">The sequence shown here is derived from an EMBL/GenBank/DDBJ whole genome shotgun (WGS) entry which is preliminary data.</text>
</comment>
<dbReference type="AlphaFoldDB" id="A0A2C6JH75"/>
<organism evidence="1 2">
    <name type="scientific">Cystoisospora suis</name>
    <dbReference type="NCBI Taxonomy" id="483139"/>
    <lineage>
        <taxon>Eukaryota</taxon>
        <taxon>Sar</taxon>
        <taxon>Alveolata</taxon>
        <taxon>Apicomplexa</taxon>
        <taxon>Conoidasida</taxon>
        <taxon>Coccidia</taxon>
        <taxon>Eucoccidiorida</taxon>
        <taxon>Eimeriorina</taxon>
        <taxon>Sarcocystidae</taxon>
        <taxon>Cystoisospora</taxon>
    </lineage>
</organism>
<name>A0A2C6JH75_9APIC</name>
<evidence type="ECO:0000313" key="2">
    <source>
        <dbReference type="Proteomes" id="UP000221165"/>
    </source>
</evidence>
<keyword evidence="2" id="KW-1185">Reference proteome</keyword>
<dbReference type="EMBL" id="MIGC01005656">
    <property type="protein sequence ID" value="PHJ16711.1"/>
    <property type="molecule type" value="Genomic_DNA"/>
</dbReference>
<dbReference type="GeneID" id="94432799"/>
<reference evidence="1 2" key="1">
    <citation type="journal article" date="2017" name="Int. J. Parasitol.">
        <title>The genome of the protozoan parasite Cystoisospora suis and a reverse vaccinology approach to identify vaccine candidates.</title>
        <authorList>
            <person name="Palmieri N."/>
            <person name="Shrestha A."/>
            <person name="Ruttkowski B."/>
            <person name="Beck T."/>
            <person name="Vogl C."/>
            <person name="Tomley F."/>
            <person name="Blake D.P."/>
            <person name="Joachim A."/>
        </authorList>
    </citation>
    <scope>NUCLEOTIDE SEQUENCE [LARGE SCALE GENOMIC DNA]</scope>
    <source>
        <strain evidence="1 2">Wien I</strain>
    </source>
</reference>
<accession>A0A2C6JH75</accession>
<gene>
    <name evidence="1" type="ORF">CSUI_009472</name>
</gene>
<dbReference type="VEuPathDB" id="ToxoDB:CSUI_009472"/>
<dbReference type="RefSeq" id="XP_067918436.1">
    <property type="nucleotide sequence ID" value="XM_068069588.1"/>
</dbReference>
<sequence>MRARDRFVRRDTSPKFFSRLSNEVCVLAASFFTRA</sequence>
<evidence type="ECO:0000313" key="1">
    <source>
        <dbReference type="EMBL" id="PHJ16711.1"/>
    </source>
</evidence>
<proteinExistence type="predicted"/>
<protein>
    <submittedName>
        <fullName evidence="1">Uncharacterized protein</fullName>
    </submittedName>
</protein>